<keyword evidence="5" id="KW-0520">NAD</keyword>
<evidence type="ECO:0000256" key="6">
    <source>
        <dbReference type="PIRSR" id="PIRSR000350-4"/>
    </source>
</evidence>
<feature type="binding site" evidence="5">
    <location>
        <position position="267"/>
    </location>
    <ligand>
        <name>NAD(+)</name>
        <dbReference type="ChEBI" id="CHEBI:57540"/>
    </ligand>
</feature>
<dbReference type="Gene3D" id="3.30.390.30">
    <property type="match status" value="1"/>
</dbReference>
<evidence type="ECO:0000259" key="8">
    <source>
        <dbReference type="Pfam" id="PF07992"/>
    </source>
</evidence>
<dbReference type="InterPro" id="IPR023753">
    <property type="entry name" value="FAD/NAD-binding_dom"/>
</dbReference>
<dbReference type="GO" id="GO:0050660">
    <property type="term" value="F:flavin adenine dinucleotide binding"/>
    <property type="evidence" value="ECO:0007669"/>
    <property type="project" value="TreeGrafter"/>
</dbReference>
<keyword evidence="3 5" id="KW-0274">FAD</keyword>
<dbReference type="EMBL" id="JACVVX010000002">
    <property type="protein sequence ID" value="MBD0414494.1"/>
    <property type="molecule type" value="Genomic_DNA"/>
</dbReference>
<dbReference type="InterPro" id="IPR001100">
    <property type="entry name" value="Pyr_nuc-diS_OxRdtase"/>
</dbReference>
<dbReference type="PIRSF" id="PIRSF000350">
    <property type="entry name" value="Mercury_reductase_MerA"/>
    <property type="match status" value="1"/>
</dbReference>
<dbReference type="RefSeq" id="WP_188163934.1">
    <property type="nucleotide sequence ID" value="NZ_JACVVX010000002.1"/>
</dbReference>
<dbReference type="AlphaFoldDB" id="A0A8J6PSS4"/>
<keyword evidence="10" id="KW-1185">Reference proteome</keyword>
<dbReference type="GO" id="GO:0003955">
    <property type="term" value="F:NAD(P)H dehydrogenase (quinone) activity"/>
    <property type="evidence" value="ECO:0007669"/>
    <property type="project" value="TreeGrafter"/>
</dbReference>
<gene>
    <name evidence="9" type="ORF">ICI42_07500</name>
</gene>
<dbReference type="PANTHER" id="PTHR43014:SF2">
    <property type="entry name" value="MERCURIC REDUCTASE"/>
    <property type="match status" value="1"/>
</dbReference>
<dbReference type="InterPro" id="IPR004099">
    <property type="entry name" value="Pyr_nucl-diS_OxRdtase_dimer"/>
</dbReference>
<dbReference type="Pfam" id="PF02852">
    <property type="entry name" value="Pyr_redox_dim"/>
    <property type="match status" value="1"/>
</dbReference>
<sequence length="458" mass="48813">MSRHFDAIIIGGGQAGPSLAGRLTQAGQTVALIERKHLGGTCVNTGCKPTKTMVASAYAAHLARTGTRYGVEIGGPVTVDMKAVKARKDKVTLESRKGLDDWVGGMKGCTLFRGHARFISPHEVDVGGETLSADRIFLNVGGRANIPDMPGIGDISYLTNVSTMELDVLPRHLVVVGGSYIGLEFAQMFRRFGSQVTIVEKGPRLVGREDEGVSDAIRGILENEGIGLRLKAECISFAQHADGVAVNVDCDDGDRMVVGSHVLLAIGRTPNTDDLGLEVAGVATDKRGYVVVDDQLRTSVPHIWAMGDCNGKGAFTHTAYNDFEIVAANLLDNNPRKVSDRLSAYALYIDPPLGRCGMSEAEARSSGRSILVGTRPMSQVGRAVEKGETQGFMKIVADADTKEILGAAILGTTGDEVVHGILDLMYAKAPYTVLQRAVHIHPTVSELLPTVIAEMKPV</sequence>
<keyword evidence="2" id="KW-0285">Flavoprotein</keyword>
<evidence type="ECO:0000256" key="4">
    <source>
        <dbReference type="PIRSR" id="PIRSR000350-2"/>
    </source>
</evidence>
<comment type="cofactor">
    <cofactor evidence="5">
        <name>FAD</name>
        <dbReference type="ChEBI" id="CHEBI:57692"/>
    </cofactor>
    <text evidence="5">Binds 1 FAD per subunit.</text>
</comment>
<evidence type="ECO:0000256" key="5">
    <source>
        <dbReference type="PIRSR" id="PIRSR000350-3"/>
    </source>
</evidence>
<feature type="active site" description="Proton acceptor" evidence="4">
    <location>
        <position position="441"/>
    </location>
</feature>
<dbReference type="PRINTS" id="PR00411">
    <property type="entry name" value="PNDRDTASEI"/>
</dbReference>
<feature type="domain" description="FAD/NAD(P)-binding" evidence="8">
    <location>
        <begin position="6"/>
        <end position="320"/>
    </location>
</feature>
<name>A0A8J6PSS4_9HYPH</name>
<protein>
    <submittedName>
        <fullName evidence="9">FAD-containing oxidoreductase</fullName>
    </submittedName>
</protein>
<evidence type="ECO:0000313" key="10">
    <source>
        <dbReference type="Proteomes" id="UP000643405"/>
    </source>
</evidence>
<dbReference type="InterPro" id="IPR016156">
    <property type="entry name" value="FAD/NAD-linked_Rdtase_dimer_sf"/>
</dbReference>
<organism evidence="9 10">
    <name type="scientific">Oryzicola mucosus</name>
    <dbReference type="NCBI Taxonomy" id="2767425"/>
    <lineage>
        <taxon>Bacteria</taxon>
        <taxon>Pseudomonadati</taxon>
        <taxon>Pseudomonadota</taxon>
        <taxon>Alphaproteobacteria</taxon>
        <taxon>Hyphomicrobiales</taxon>
        <taxon>Phyllobacteriaceae</taxon>
        <taxon>Oryzicola</taxon>
    </lineage>
</organism>
<feature type="domain" description="Pyridine nucleotide-disulphide oxidoreductase dimerisation" evidence="7">
    <location>
        <begin position="345"/>
        <end position="449"/>
    </location>
</feature>
<feature type="disulfide bond" description="Redox-active" evidence="6">
    <location>
        <begin position="42"/>
        <end position="47"/>
    </location>
</feature>
<reference evidence="9" key="1">
    <citation type="submission" date="2020-09" db="EMBL/GenBank/DDBJ databases">
        <title>Genome seq and assembly of Tianweitania sp.</title>
        <authorList>
            <person name="Chhetri G."/>
        </authorList>
    </citation>
    <scope>NUCLEOTIDE SEQUENCE</scope>
    <source>
        <strain evidence="9">Rool2</strain>
    </source>
</reference>
<dbReference type="Pfam" id="PF07992">
    <property type="entry name" value="Pyr_redox_2"/>
    <property type="match status" value="1"/>
</dbReference>
<dbReference type="Gene3D" id="3.50.50.60">
    <property type="entry name" value="FAD/NAD(P)-binding domain"/>
    <property type="match status" value="2"/>
</dbReference>
<dbReference type="PANTHER" id="PTHR43014">
    <property type="entry name" value="MERCURIC REDUCTASE"/>
    <property type="match status" value="1"/>
</dbReference>
<dbReference type="NCBIfam" id="NF004992">
    <property type="entry name" value="PRK06370.1-4"/>
    <property type="match status" value="1"/>
</dbReference>
<dbReference type="Proteomes" id="UP000643405">
    <property type="component" value="Unassembled WGS sequence"/>
</dbReference>
<comment type="caution">
    <text evidence="9">The sequence shown here is derived from an EMBL/GenBank/DDBJ whole genome shotgun (WGS) entry which is preliminary data.</text>
</comment>
<feature type="binding site" evidence="5">
    <location>
        <position position="51"/>
    </location>
    <ligand>
        <name>FAD</name>
        <dbReference type="ChEBI" id="CHEBI:57692"/>
    </ligand>
</feature>
<dbReference type="PRINTS" id="PR00368">
    <property type="entry name" value="FADPNR"/>
</dbReference>
<proteinExistence type="inferred from homology"/>
<accession>A0A8J6PSS4</accession>
<evidence type="ECO:0000256" key="3">
    <source>
        <dbReference type="ARBA" id="ARBA00022827"/>
    </source>
</evidence>
<feature type="binding site" evidence="5">
    <location>
        <begin position="177"/>
        <end position="184"/>
    </location>
    <ligand>
        <name>NAD(+)</name>
        <dbReference type="ChEBI" id="CHEBI:57540"/>
    </ligand>
</feature>
<feature type="binding site" evidence="5">
    <location>
        <position position="308"/>
    </location>
    <ligand>
        <name>FAD</name>
        <dbReference type="ChEBI" id="CHEBI:57692"/>
    </ligand>
</feature>
<evidence type="ECO:0000256" key="1">
    <source>
        <dbReference type="ARBA" id="ARBA00007532"/>
    </source>
</evidence>
<feature type="binding site" evidence="5">
    <location>
        <position position="200"/>
    </location>
    <ligand>
        <name>NAD(+)</name>
        <dbReference type="ChEBI" id="CHEBI:57540"/>
    </ligand>
</feature>
<evidence type="ECO:0000313" key="9">
    <source>
        <dbReference type="EMBL" id="MBD0414494.1"/>
    </source>
</evidence>
<evidence type="ECO:0000256" key="2">
    <source>
        <dbReference type="ARBA" id="ARBA00022630"/>
    </source>
</evidence>
<keyword evidence="5" id="KW-0547">Nucleotide-binding</keyword>
<dbReference type="InterPro" id="IPR036188">
    <property type="entry name" value="FAD/NAD-bd_sf"/>
</dbReference>
<evidence type="ECO:0000259" key="7">
    <source>
        <dbReference type="Pfam" id="PF02852"/>
    </source>
</evidence>
<dbReference type="SUPFAM" id="SSF51905">
    <property type="entry name" value="FAD/NAD(P)-binding domain"/>
    <property type="match status" value="1"/>
</dbReference>
<dbReference type="SUPFAM" id="SSF55424">
    <property type="entry name" value="FAD/NAD-linked reductases, dimerisation (C-terminal) domain"/>
    <property type="match status" value="1"/>
</dbReference>
<comment type="similarity">
    <text evidence="1">Belongs to the class-I pyridine nucleotide-disulfide oxidoreductase family.</text>
</comment>